<keyword evidence="3" id="KW-1185">Reference proteome</keyword>
<evidence type="ECO:0000256" key="1">
    <source>
        <dbReference type="SAM" id="MobiDB-lite"/>
    </source>
</evidence>
<dbReference type="EMBL" id="WBMT01000001">
    <property type="protein sequence ID" value="KAB2352403.1"/>
    <property type="molecule type" value="Genomic_DNA"/>
</dbReference>
<dbReference type="AlphaFoldDB" id="A0A6H9ZAA3"/>
<name>A0A6H9ZAA3_9ACTN</name>
<organism evidence="2 3">
    <name type="scientific">Actinomadura rudentiformis</name>
    <dbReference type="NCBI Taxonomy" id="359158"/>
    <lineage>
        <taxon>Bacteria</taxon>
        <taxon>Bacillati</taxon>
        <taxon>Actinomycetota</taxon>
        <taxon>Actinomycetes</taxon>
        <taxon>Streptosporangiales</taxon>
        <taxon>Thermomonosporaceae</taxon>
        <taxon>Actinomadura</taxon>
    </lineage>
</organism>
<protein>
    <submittedName>
        <fullName evidence="2">Uncharacterized protein</fullName>
    </submittedName>
</protein>
<dbReference type="Proteomes" id="UP000468735">
    <property type="component" value="Unassembled WGS sequence"/>
</dbReference>
<feature type="compositionally biased region" description="Basic residues" evidence="1">
    <location>
        <begin position="63"/>
        <end position="74"/>
    </location>
</feature>
<sequence length="74" mass="8140">MRYCAAERVPVEPRGAGMGHQRIYGTSDRPIDVVAEVRGGDAAWVICGERLYRAGRPSAGPHSRFHPRPRRVAG</sequence>
<proteinExistence type="predicted"/>
<comment type="caution">
    <text evidence="2">The sequence shown here is derived from an EMBL/GenBank/DDBJ whole genome shotgun (WGS) entry which is preliminary data.</text>
</comment>
<dbReference type="OrthoDB" id="273319at2"/>
<reference evidence="2 3" key="1">
    <citation type="submission" date="2019-09" db="EMBL/GenBank/DDBJ databases">
        <title>Actinomadura physcomitrii sp. nov., a novel actinomycete isolated from moss [Physcomitrium sphaericum (Ludw) Fuernr].</title>
        <authorList>
            <person name="Zhuang X."/>
            <person name="Liu C."/>
        </authorList>
    </citation>
    <scope>NUCLEOTIDE SEQUENCE [LARGE SCALE GENOMIC DNA]</scope>
    <source>
        <strain evidence="2 3">HMC1</strain>
    </source>
</reference>
<gene>
    <name evidence="2" type="ORF">F8566_01570</name>
</gene>
<accession>A0A6H9ZAA3</accession>
<evidence type="ECO:0000313" key="2">
    <source>
        <dbReference type="EMBL" id="KAB2352403.1"/>
    </source>
</evidence>
<feature type="region of interest" description="Disordered" evidence="1">
    <location>
        <begin position="55"/>
        <end position="74"/>
    </location>
</feature>
<evidence type="ECO:0000313" key="3">
    <source>
        <dbReference type="Proteomes" id="UP000468735"/>
    </source>
</evidence>